<evidence type="ECO:0000313" key="7">
    <source>
        <dbReference type="EMBL" id="KAK7680777.1"/>
    </source>
</evidence>
<evidence type="ECO:0000313" key="8">
    <source>
        <dbReference type="Proteomes" id="UP001385951"/>
    </source>
</evidence>
<gene>
    <name evidence="7" type="ORF">QCA50_016085</name>
</gene>
<reference evidence="7 8" key="1">
    <citation type="submission" date="2022-09" db="EMBL/GenBank/DDBJ databases">
        <authorList>
            <person name="Palmer J.M."/>
        </authorList>
    </citation>
    <scope>NUCLEOTIDE SEQUENCE [LARGE SCALE GENOMIC DNA]</scope>
    <source>
        <strain evidence="7 8">DSM 7382</strain>
    </source>
</reference>
<evidence type="ECO:0000256" key="4">
    <source>
        <dbReference type="SAM" id="MobiDB-lite"/>
    </source>
</evidence>
<evidence type="ECO:0000259" key="5">
    <source>
        <dbReference type="PROSITE" id="PS51192"/>
    </source>
</evidence>
<sequence length="705" mass="77874">MKQSIENGNYNVVVVNPEVLMNNKGDFDKLWKKPTVAARLLHFIFDEGHCMKEWATFHGQYNDVGILRHLLPDVPVYVASATLPPPILDKVSCTLELRPGNTEIIHQSNDRPNVHLTVRPLRHAAKTFEDLAFLLPPNLNEASTAPPKFLVFFDNIKEAEAATEYLRSRLPSVLKDKIKWFHSIMTPEYRDEEFEDLRNGTTWGLCVTDAFGMGLDLPDIDIVVQWKTKITLCSLWQRFGRAARGADRTAIAILLVEGKHLDEKRAQAAQRAEKRKLTAAKCKAQKQAGPPSKRSVSSSGAPAVTNTLPPHASDHELDSSESEDEDVDNPRSVDCSSIDRERRRIGYHAQDRDSDTPRAFPSQAIKPKQVVVVGGPIDDLINAGTREGLGCRRKVIEIYFENDKIAGNTDHLLCDTSVSTGCLRCSPKPTTVCCDLCTPNAFIHLFPSSDTITKSRTAQKSRIPPYTMDSKDMQCRDALDHWRGKAALELLGEFIVEEYGDIAFMSDEILQRIVDCIHFGKTLTLDTLKKETGWRNNLIQQYGQSLLDAVRDYLPSPSQTATGSVSGSSALEVVPQTHDTVGGLGVSSAGRGKRKTGTCSMCGQTGHNKSNRNCPARQRAQTTAIRADMQTPLLSEPSGSNSPSVSTIPFRHSPLSLNSPVSRLPSPSPSTHTSGVRFHHSPLSAGYPNTTHANIFENGSEYYTP</sequence>
<dbReference type="InterPro" id="IPR014001">
    <property type="entry name" value="Helicase_ATP-bd"/>
</dbReference>
<feature type="compositionally biased region" description="Basic and acidic residues" evidence="4">
    <location>
        <begin position="337"/>
        <end position="356"/>
    </location>
</feature>
<evidence type="ECO:0000259" key="6">
    <source>
        <dbReference type="PROSITE" id="PS51194"/>
    </source>
</evidence>
<dbReference type="InterPro" id="IPR001650">
    <property type="entry name" value="Helicase_C-like"/>
</dbReference>
<feature type="region of interest" description="Disordered" evidence="4">
    <location>
        <begin position="268"/>
        <end position="363"/>
    </location>
</feature>
<dbReference type="SUPFAM" id="SSF52540">
    <property type="entry name" value="P-loop containing nucleoside triphosphate hydrolases"/>
    <property type="match status" value="1"/>
</dbReference>
<comment type="caution">
    <text evidence="7">The sequence shown here is derived from an EMBL/GenBank/DDBJ whole genome shotgun (WGS) entry which is preliminary data.</text>
</comment>
<dbReference type="AlphaFoldDB" id="A0AAW0FNA3"/>
<dbReference type="InterPro" id="IPR027417">
    <property type="entry name" value="P-loop_NTPase"/>
</dbReference>
<dbReference type="Proteomes" id="UP001385951">
    <property type="component" value="Unassembled WGS sequence"/>
</dbReference>
<comment type="catalytic activity">
    <reaction evidence="2">
        <text>Couples ATP hydrolysis with the unwinding of duplex DNA by translocating in the 3'-5' direction.</text>
        <dbReference type="EC" id="5.6.2.4"/>
    </reaction>
</comment>
<dbReference type="GO" id="GO:0005694">
    <property type="term" value="C:chromosome"/>
    <property type="evidence" value="ECO:0007669"/>
    <property type="project" value="TreeGrafter"/>
</dbReference>
<dbReference type="EMBL" id="JASBNA010000046">
    <property type="protein sequence ID" value="KAK7680777.1"/>
    <property type="molecule type" value="Genomic_DNA"/>
</dbReference>
<dbReference type="PANTHER" id="PTHR13710">
    <property type="entry name" value="DNA HELICASE RECQ FAMILY MEMBER"/>
    <property type="match status" value="1"/>
</dbReference>
<dbReference type="GO" id="GO:0005737">
    <property type="term" value="C:cytoplasm"/>
    <property type="evidence" value="ECO:0007669"/>
    <property type="project" value="TreeGrafter"/>
</dbReference>
<comment type="similarity">
    <text evidence="1">Belongs to the helicase family. RecQ subfamily.</text>
</comment>
<keyword evidence="8" id="KW-1185">Reference proteome</keyword>
<organism evidence="7 8">
    <name type="scientific">Cerrena zonata</name>
    <dbReference type="NCBI Taxonomy" id="2478898"/>
    <lineage>
        <taxon>Eukaryota</taxon>
        <taxon>Fungi</taxon>
        <taxon>Dikarya</taxon>
        <taxon>Basidiomycota</taxon>
        <taxon>Agaricomycotina</taxon>
        <taxon>Agaricomycetes</taxon>
        <taxon>Polyporales</taxon>
        <taxon>Cerrenaceae</taxon>
        <taxon>Cerrena</taxon>
    </lineage>
</organism>
<dbReference type="PROSITE" id="PS51192">
    <property type="entry name" value="HELICASE_ATP_BIND_1"/>
    <property type="match status" value="1"/>
</dbReference>
<dbReference type="EC" id="5.6.2.4" evidence="3"/>
<dbReference type="PANTHER" id="PTHR13710:SF154">
    <property type="entry name" value="RECQ HELICASE, PUTATIVE (AFU_ORTHOLOGUE AFUA_6G14720)-RELATED"/>
    <property type="match status" value="1"/>
</dbReference>
<evidence type="ECO:0000256" key="3">
    <source>
        <dbReference type="ARBA" id="ARBA00034808"/>
    </source>
</evidence>
<feature type="domain" description="Helicase C-terminal" evidence="6">
    <location>
        <begin position="138"/>
        <end position="288"/>
    </location>
</feature>
<dbReference type="PROSITE" id="PS51194">
    <property type="entry name" value="HELICASE_CTER"/>
    <property type="match status" value="1"/>
</dbReference>
<accession>A0AAW0FNA3</accession>
<feature type="domain" description="Helicase ATP-binding" evidence="5">
    <location>
        <begin position="1"/>
        <end position="101"/>
    </location>
</feature>
<feature type="compositionally biased region" description="Low complexity" evidence="4">
    <location>
        <begin position="656"/>
        <end position="665"/>
    </location>
</feature>
<dbReference type="Gene3D" id="3.40.50.300">
    <property type="entry name" value="P-loop containing nucleotide triphosphate hydrolases"/>
    <property type="match status" value="2"/>
</dbReference>
<dbReference type="GO" id="GO:0000724">
    <property type="term" value="P:double-strand break repair via homologous recombination"/>
    <property type="evidence" value="ECO:0007669"/>
    <property type="project" value="TreeGrafter"/>
</dbReference>
<feature type="compositionally biased region" description="Polar residues" evidence="4">
    <location>
        <begin position="294"/>
        <end position="308"/>
    </location>
</feature>
<name>A0AAW0FNA3_9APHY</name>
<feature type="region of interest" description="Disordered" evidence="4">
    <location>
        <begin position="632"/>
        <end position="651"/>
    </location>
</feature>
<dbReference type="GO" id="GO:0009378">
    <property type="term" value="F:four-way junction helicase activity"/>
    <property type="evidence" value="ECO:0007669"/>
    <property type="project" value="TreeGrafter"/>
</dbReference>
<protein>
    <recommendedName>
        <fullName evidence="3">DNA 3'-5' helicase</fullName>
        <ecNumber evidence="3">5.6.2.4</ecNumber>
    </recommendedName>
</protein>
<feature type="region of interest" description="Disordered" evidence="4">
    <location>
        <begin position="656"/>
        <end position="685"/>
    </location>
</feature>
<dbReference type="SMART" id="SM00490">
    <property type="entry name" value="HELICc"/>
    <property type="match status" value="1"/>
</dbReference>
<proteinExistence type="inferred from homology"/>
<evidence type="ECO:0000256" key="1">
    <source>
        <dbReference type="ARBA" id="ARBA00005446"/>
    </source>
</evidence>
<dbReference type="Pfam" id="PF00271">
    <property type="entry name" value="Helicase_C"/>
    <property type="match status" value="1"/>
</dbReference>
<evidence type="ECO:0000256" key="2">
    <source>
        <dbReference type="ARBA" id="ARBA00034617"/>
    </source>
</evidence>
<dbReference type="GO" id="GO:0043138">
    <property type="term" value="F:3'-5' DNA helicase activity"/>
    <property type="evidence" value="ECO:0007669"/>
    <property type="project" value="UniProtKB-EC"/>
</dbReference>